<dbReference type="Proteomes" id="UP000198943">
    <property type="component" value="Unassembled WGS sequence"/>
</dbReference>
<dbReference type="EMBL" id="FMYW01000008">
    <property type="protein sequence ID" value="SDC49126.1"/>
    <property type="molecule type" value="Genomic_DNA"/>
</dbReference>
<gene>
    <name evidence="1" type="ORF">SAMN04487864_108124</name>
</gene>
<proteinExistence type="predicted"/>
<accession>A0A1G6M2D6</accession>
<evidence type="ECO:0000313" key="1">
    <source>
        <dbReference type="EMBL" id="SDC49126.1"/>
    </source>
</evidence>
<protein>
    <submittedName>
        <fullName evidence="1">Uncharacterized protein</fullName>
    </submittedName>
</protein>
<sequence length="218" mass="24793">MTMKYYFPSCKFTQMRPETSEKVKRFMDSKGVRVVGCCRPGHKALSGWNDIAITICETCSIIIGENRPAAKVISLYEFIDSLPDFPFPDYKGERITLQDCYRAKARETEKAAVRSVLRKMNVEVVELPGTEEEINFDGSFLLGPMRPDNFTLAPLRFAEIKKDMQSKSPEEIDAYLKNYCQRFTTERVSCYCNSCLSGLVQGLPEGKRAVHVAELLFP</sequence>
<keyword evidence="2" id="KW-1185">Reference proteome</keyword>
<organism evidence="1 2">
    <name type="scientific">Succiniclasticum ruminis</name>
    <dbReference type="NCBI Taxonomy" id="40841"/>
    <lineage>
        <taxon>Bacteria</taxon>
        <taxon>Bacillati</taxon>
        <taxon>Bacillota</taxon>
        <taxon>Negativicutes</taxon>
        <taxon>Acidaminococcales</taxon>
        <taxon>Acidaminococcaceae</taxon>
        <taxon>Succiniclasticum</taxon>
    </lineage>
</organism>
<reference evidence="2" key="1">
    <citation type="submission" date="2016-10" db="EMBL/GenBank/DDBJ databases">
        <authorList>
            <person name="Varghese N."/>
            <person name="Submissions S."/>
        </authorList>
    </citation>
    <scope>NUCLEOTIDE SEQUENCE [LARGE SCALE GENOMIC DNA]</scope>
    <source>
        <strain evidence="2">DSM 11005</strain>
    </source>
</reference>
<dbReference type="AlphaFoldDB" id="A0A1G6M2D6"/>
<name>A0A1G6M2D6_9FIRM</name>
<evidence type="ECO:0000313" key="2">
    <source>
        <dbReference type="Proteomes" id="UP000198943"/>
    </source>
</evidence>